<dbReference type="InterPro" id="IPR003658">
    <property type="entry name" value="Anti-sigma_ant"/>
</dbReference>
<accession>A0A855WVZ2</accession>
<evidence type="ECO:0000256" key="1">
    <source>
        <dbReference type="ARBA" id="ARBA00009013"/>
    </source>
</evidence>
<dbReference type="SUPFAM" id="SSF52091">
    <property type="entry name" value="SpoIIaa-like"/>
    <property type="match status" value="1"/>
</dbReference>
<evidence type="ECO:0000259" key="3">
    <source>
        <dbReference type="PROSITE" id="PS50801"/>
    </source>
</evidence>
<dbReference type="Proteomes" id="UP000250918">
    <property type="component" value="Unassembled WGS sequence"/>
</dbReference>
<dbReference type="CDD" id="cd07043">
    <property type="entry name" value="STAS_anti-anti-sigma_factors"/>
    <property type="match status" value="1"/>
</dbReference>
<dbReference type="InterPro" id="IPR002645">
    <property type="entry name" value="STAS_dom"/>
</dbReference>
<organism evidence="4 5">
    <name type="scientific">candidate division GN15 bacterium</name>
    <dbReference type="NCBI Taxonomy" id="2072418"/>
    <lineage>
        <taxon>Bacteria</taxon>
        <taxon>candidate division GN15</taxon>
    </lineage>
</organism>
<sequence length="130" mass="14167">MDNITISLSESGQDRFVSEVRVDGVIDTLTAGELEEVIDSLLQRGRYRIVFDLAGVDYISSAGWGIFISHIKEVRAAGGDIKLAGMIPNVYEIYQLLEFDNILQACNSVDEARGKFGAPGAEPSKKKASQ</sequence>
<feature type="domain" description="STAS" evidence="3">
    <location>
        <begin position="20"/>
        <end position="116"/>
    </location>
</feature>
<dbReference type="PANTHER" id="PTHR33495">
    <property type="entry name" value="ANTI-SIGMA FACTOR ANTAGONIST TM_1081-RELATED-RELATED"/>
    <property type="match status" value="1"/>
</dbReference>
<dbReference type="EMBL" id="PQAP01000186">
    <property type="protein sequence ID" value="PWB68880.1"/>
    <property type="molecule type" value="Genomic_DNA"/>
</dbReference>
<gene>
    <name evidence="4" type="ORF">C3F09_10875</name>
</gene>
<evidence type="ECO:0000256" key="2">
    <source>
        <dbReference type="RuleBase" id="RU003749"/>
    </source>
</evidence>
<dbReference type="PROSITE" id="PS50801">
    <property type="entry name" value="STAS"/>
    <property type="match status" value="1"/>
</dbReference>
<dbReference type="GO" id="GO:0043856">
    <property type="term" value="F:anti-sigma factor antagonist activity"/>
    <property type="evidence" value="ECO:0007669"/>
    <property type="project" value="InterPro"/>
</dbReference>
<dbReference type="NCBIfam" id="TIGR00377">
    <property type="entry name" value="ant_ant_sig"/>
    <property type="match status" value="1"/>
</dbReference>
<dbReference type="Pfam" id="PF01740">
    <property type="entry name" value="STAS"/>
    <property type="match status" value="1"/>
</dbReference>
<comment type="similarity">
    <text evidence="1 2">Belongs to the anti-sigma-factor antagonist family.</text>
</comment>
<proteinExistence type="inferred from homology"/>
<dbReference type="Gene3D" id="3.30.750.24">
    <property type="entry name" value="STAS domain"/>
    <property type="match status" value="1"/>
</dbReference>
<dbReference type="AlphaFoldDB" id="A0A855WVZ2"/>
<evidence type="ECO:0000313" key="4">
    <source>
        <dbReference type="EMBL" id="PWB68880.1"/>
    </source>
</evidence>
<evidence type="ECO:0000313" key="5">
    <source>
        <dbReference type="Proteomes" id="UP000250918"/>
    </source>
</evidence>
<name>A0A855WVZ2_9BACT</name>
<comment type="caution">
    <text evidence="4">The sequence shown here is derived from an EMBL/GenBank/DDBJ whole genome shotgun (WGS) entry which is preliminary data.</text>
</comment>
<dbReference type="InterPro" id="IPR036513">
    <property type="entry name" value="STAS_dom_sf"/>
</dbReference>
<reference evidence="4 5" key="1">
    <citation type="journal article" date="2018" name="ISME J.">
        <title>A methanotrophic archaeon couples anaerobic oxidation of methane to Fe(III) reduction.</title>
        <authorList>
            <person name="Cai C."/>
            <person name="Leu A.O."/>
            <person name="Xie G.J."/>
            <person name="Guo J."/>
            <person name="Feng Y."/>
            <person name="Zhao J.X."/>
            <person name="Tyson G.W."/>
            <person name="Yuan Z."/>
            <person name="Hu S."/>
        </authorList>
    </citation>
    <scope>NUCLEOTIDE SEQUENCE [LARGE SCALE GENOMIC DNA]</scope>
    <source>
        <strain evidence="4">FeB_12</strain>
    </source>
</reference>
<protein>
    <recommendedName>
        <fullName evidence="2">Anti-sigma factor antagonist</fullName>
    </recommendedName>
</protein>